<evidence type="ECO:0000259" key="1">
    <source>
        <dbReference type="Pfam" id="PF17032"/>
    </source>
</evidence>
<comment type="caution">
    <text evidence="2">The sequence shown here is derived from an EMBL/GenBank/DDBJ whole genome shotgun (WGS) entry which is preliminary data.</text>
</comment>
<keyword evidence="3" id="KW-1185">Reference proteome</keyword>
<dbReference type="Proteomes" id="UP000677082">
    <property type="component" value="Unassembled WGS sequence"/>
</dbReference>
<dbReference type="RefSeq" id="WP_213008327.1">
    <property type="nucleotide sequence ID" value="NZ_BOQN01000055.1"/>
</dbReference>
<sequence>MFFLLFGLRTREGLVSATTMVCEVCGVAAAQSLIKRSTKFTLFFIPLFPVRPSSYYLGCAHCGAIRPAHRDAYRVG</sequence>
<evidence type="ECO:0000313" key="2">
    <source>
        <dbReference type="EMBL" id="GIM92450.1"/>
    </source>
</evidence>
<protein>
    <recommendedName>
        <fullName evidence="1">Zinc-ribbon 15 domain-containing protein</fullName>
    </recommendedName>
</protein>
<reference evidence="2 3" key="1">
    <citation type="submission" date="2021-03" db="EMBL/GenBank/DDBJ databases">
        <title>Whole genome shotgun sequence of Actinoplanes toevensis NBRC 105298.</title>
        <authorList>
            <person name="Komaki H."/>
            <person name="Tamura T."/>
        </authorList>
    </citation>
    <scope>NUCLEOTIDE SEQUENCE [LARGE SCALE GENOMIC DNA]</scope>
    <source>
        <strain evidence="2 3">NBRC 105298</strain>
    </source>
</reference>
<accession>A0A919W542</accession>
<dbReference type="InterPro" id="IPR031493">
    <property type="entry name" value="Zinc_ribbon_15"/>
</dbReference>
<gene>
    <name evidence="2" type="ORF">Ato02nite_042430</name>
</gene>
<proteinExistence type="predicted"/>
<dbReference type="AlphaFoldDB" id="A0A919W542"/>
<evidence type="ECO:0000313" key="3">
    <source>
        <dbReference type="Proteomes" id="UP000677082"/>
    </source>
</evidence>
<organism evidence="2 3">
    <name type="scientific">Paractinoplanes toevensis</name>
    <dbReference type="NCBI Taxonomy" id="571911"/>
    <lineage>
        <taxon>Bacteria</taxon>
        <taxon>Bacillati</taxon>
        <taxon>Actinomycetota</taxon>
        <taxon>Actinomycetes</taxon>
        <taxon>Micromonosporales</taxon>
        <taxon>Micromonosporaceae</taxon>
        <taxon>Paractinoplanes</taxon>
    </lineage>
</organism>
<feature type="domain" description="Zinc-ribbon 15" evidence="1">
    <location>
        <begin position="20"/>
        <end position="69"/>
    </location>
</feature>
<dbReference type="Pfam" id="PF17032">
    <property type="entry name" value="Zn_ribbon_15"/>
    <property type="match status" value="1"/>
</dbReference>
<dbReference type="EMBL" id="BOQN01000055">
    <property type="protein sequence ID" value="GIM92450.1"/>
    <property type="molecule type" value="Genomic_DNA"/>
</dbReference>
<name>A0A919W542_9ACTN</name>